<dbReference type="OrthoDB" id="4668943at2"/>
<feature type="domain" description="Major facilitator superfamily (MFS) profile" evidence="9">
    <location>
        <begin position="1"/>
        <end position="313"/>
    </location>
</feature>
<dbReference type="InterPro" id="IPR011701">
    <property type="entry name" value="MFS"/>
</dbReference>
<evidence type="ECO:0000256" key="3">
    <source>
        <dbReference type="ARBA" id="ARBA00022475"/>
    </source>
</evidence>
<reference evidence="10 11" key="1">
    <citation type="submission" date="2019-10" db="EMBL/GenBank/DDBJ databases">
        <title>Streptomyces smaragdinus sp. nov. and Streptomyces fabii sp. nov., isolated from the gut of fungus growing-termite Macrotermes natalensis.</title>
        <authorList>
            <person name="Schwitalla J."/>
            <person name="Benndorf R."/>
            <person name="Martin K."/>
            <person name="De Beer W."/>
            <person name="Kaster A.-K."/>
            <person name="Vollmers J."/>
            <person name="Poulsen M."/>
            <person name="Beemelmanns C."/>
        </authorList>
    </citation>
    <scope>NUCLEOTIDE SEQUENCE [LARGE SCALE GENOMIC DNA]</scope>
    <source>
        <strain evidence="10 11">RB5</strain>
    </source>
</reference>
<evidence type="ECO:0000256" key="8">
    <source>
        <dbReference type="SAM" id="Phobius"/>
    </source>
</evidence>
<dbReference type="GO" id="GO:0022857">
    <property type="term" value="F:transmembrane transporter activity"/>
    <property type="evidence" value="ECO:0007669"/>
    <property type="project" value="InterPro"/>
</dbReference>
<evidence type="ECO:0000256" key="6">
    <source>
        <dbReference type="ARBA" id="ARBA00023136"/>
    </source>
</evidence>
<dbReference type="InterPro" id="IPR020846">
    <property type="entry name" value="MFS_dom"/>
</dbReference>
<organism evidence="10 11">
    <name type="scientific">Streptomyces smaragdinus</name>
    <dbReference type="NCBI Taxonomy" id="2585196"/>
    <lineage>
        <taxon>Bacteria</taxon>
        <taxon>Bacillati</taxon>
        <taxon>Actinomycetota</taxon>
        <taxon>Actinomycetes</taxon>
        <taxon>Kitasatosporales</taxon>
        <taxon>Streptomycetaceae</taxon>
        <taxon>Streptomyces</taxon>
    </lineage>
</organism>
<feature type="transmembrane region" description="Helical" evidence="8">
    <location>
        <begin position="241"/>
        <end position="262"/>
    </location>
</feature>
<evidence type="ECO:0000259" key="9">
    <source>
        <dbReference type="PROSITE" id="PS50850"/>
    </source>
</evidence>
<comment type="caution">
    <text evidence="10">The sequence shown here is derived from an EMBL/GenBank/DDBJ whole genome shotgun (WGS) entry which is preliminary data.</text>
</comment>
<dbReference type="InterPro" id="IPR036259">
    <property type="entry name" value="MFS_trans_sf"/>
</dbReference>
<keyword evidence="2" id="KW-0813">Transport</keyword>
<dbReference type="GO" id="GO:0005886">
    <property type="term" value="C:plasma membrane"/>
    <property type="evidence" value="ECO:0007669"/>
    <property type="project" value="UniProtKB-SubCell"/>
</dbReference>
<name>A0A7K0CBT5_9ACTN</name>
<keyword evidence="5 8" id="KW-1133">Transmembrane helix</keyword>
<dbReference type="AlphaFoldDB" id="A0A7K0CBT5"/>
<evidence type="ECO:0000256" key="2">
    <source>
        <dbReference type="ARBA" id="ARBA00022448"/>
    </source>
</evidence>
<evidence type="ECO:0000313" key="10">
    <source>
        <dbReference type="EMBL" id="MQY10911.1"/>
    </source>
</evidence>
<dbReference type="RefSeq" id="WP_153450207.1">
    <property type="nucleotide sequence ID" value="NZ_WEGJ01000002.1"/>
</dbReference>
<keyword evidence="11" id="KW-1185">Reference proteome</keyword>
<evidence type="ECO:0000313" key="11">
    <source>
        <dbReference type="Proteomes" id="UP000466345"/>
    </source>
</evidence>
<feature type="transmembrane region" description="Helical" evidence="8">
    <location>
        <begin position="79"/>
        <end position="96"/>
    </location>
</feature>
<dbReference type="PROSITE" id="PS50850">
    <property type="entry name" value="MFS"/>
    <property type="match status" value="1"/>
</dbReference>
<keyword evidence="6 8" id="KW-0472">Membrane</keyword>
<dbReference type="EMBL" id="WEGJ01000002">
    <property type="protein sequence ID" value="MQY10911.1"/>
    <property type="molecule type" value="Genomic_DNA"/>
</dbReference>
<feature type="transmembrane region" description="Helical" evidence="8">
    <location>
        <begin position="180"/>
        <end position="197"/>
    </location>
</feature>
<dbReference type="Gene3D" id="1.20.1720.10">
    <property type="entry name" value="Multidrug resistance protein D"/>
    <property type="match status" value="1"/>
</dbReference>
<comment type="subcellular location">
    <subcellularLocation>
        <location evidence="1">Cell membrane</location>
        <topology evidence="1">Multi-pass membrane protein</topology>
    </subcellularLocation>
</comment>
<keyword evidence="4 8" id="KW-0812">Transmembrane</keyword>
<feature type="transmembrane region" description="Helical" evidence="8">
    <location>
        <begin position="116"/>
        <end position="140"/>
    </location>
</feature>
<dbReference type="PANTHER" id="PTHR42718">
    <property type="entry name" value="MAJOR FACILITATOR SUPERFAMILY MULTIDRUG TRANSPORTER MFSC"/>
    <property type="match status" value="1"/>
</dbReference>
<evidence type="ECO:0000256" key="5">
    <source>
        <dbReference type="ARBA" id="ARBA00022989"/>
    </source>
</evidence>
<sequence length="326" mass="33020">MKRSPWATLVVLAFAQFIVVLDVTIVNVALPDIQSDLDFSTDSLQWVINAYTLLFGGGLLAVVYGVVRAEPVGWSSFEVIGCLVAGIAMLVGFALVESRVAAPLVPLRLLRTRSLSTASGVLALNGAGFLSMFFLTAIFLQQVRHSSPLDAGLEFLPMGGIAIVGGVVATPLVTRFGTRPVQFGGALVGTAGLLLLTGADADGSYAGELLPGLLLFGFAVVLVAVPAQIAAISDVSAHEAGAASGVVTALNQVGGALGLAVVSTLSNSKAASELAHGSSASDALVAGFHRGLLIAAAFLVVAMVVTATSPRVKPSAEQIAEATAAA</sequence>
<gene>
    <name evidence="10" type="primary">mdtD_1</name>
    <name evidence="10" type="ORF">SRB5_10240</name>
</gene>
<proteinExistence type="predicted"/>
<accession>A0A7K0CBT5</accession>
<dbReference type="Pfam" id="PF07690">
    <property type="entry name" value="MFS_1"/>
    <property type="match status" value="1"/>
</dbReference>
<dbReference type="Proteomes" id="UP000466345">
    <property type="component" value="Unassembled WGS sequence"/>
</dbReference>
<feature type="transmembrane region" description="Helical" evidence="8">
    <location>
        <begin position="152"/>
        <end position="174"/>
    </location>
</feature>
<keyword evidence="3" id="KW-1003">Cell membrane</keyword>
<keyword evidence="7" id="KW-0046">Antibiotic resistance</keyword>
<dbReference type="SUPFAM" id="SSF103473">
    <property type="entry name" value="MFS general substrate transporter"/>
    <property type="match status" value="1"/>
</dbReference>
<feature type="transmembrane region" description="Helical" evidence="8">
    <location>
        <begin position="283"/>
        <end position="305"/>
    </location>
</feature>
<evidence type="ECO:0000256" key="7">
    <source>
        <dbReference type="ARBA" id="ARBA00023251"/>
    </source>
</evidence>
<dbReference type="PANTHER" id="PTHR42718:SF46">
    <property type="entry name" value="BLR6921 PROTEIN"/>
    <property type="match status" value="1"/>
</dbReference>
<evidence type="ECO:0000256" key="4">
    <source>
        <dbReference type="ARBA" id="ARBA00022692"/>
    </source>
</evidence>
<dbReference type="GO" id="GO:0046677">
    <property type="term" value="P:response to antibiotic"/>
    <property type="evidence" value="ECO:0007669"/>
    <property type="project" value="UniProtKB-KW"/>
</dbReference>
<feature type="transmembrane region" description="Helical" evidence="8">
    <location>
        <begin position="209"/>
        <end position="229"/>
    </location>
</feature>
<protein>
    <submittedName>
        <fullName evidence="10">Putative multidrug resistance protein MdtD</fullName>
    </submittedName>
</protein>
<evidence type="ECO:0000256" key="1">
    <source>
        <dbReference type="ARBA" id="ARBA00004651"/>
    </source>
</evidence>
<dbReference type="Gene3D" id="1.20.1250.20">
    <property type="entry name" value="MFS general substrate transporter like domains"/>
    <property type="match status" value="1"/>
</dbReference>
<feature type="transmembrane region" description="Helical" evidence="8">
    <location>
        <begin position="46"/>
        <end position="67"/>
    </location>
</feature>